<gene>
    <name evidence="2" type="ORF">ANN_25388</name>
</gene>
<evidence type="ECO:0000313" key="3">
    <source>
        <dbReference type="Proteomes" id="UP001148838"/>
    </source>
</evidence>
<dbReference type="EMBL" id="JAJSOF020000038">
    <property type="protein sequence ID" value="KAJ4427736.1"/>
    <property type="molecule type" value="Genomic_DNA"/>
</dbReference>
<dbReference type="Proteomes" id="UP001148838">
    <property type="component" value="Unassembled WGS sequence"/>
</dbReference>
<proteinExistence type="predicted"/>
<comment type="caution">
    <text evidence="2">The sequence shown here is derived from an EMBL/GenBank/DDBJ whole genome shotgun (WGS) entry which is preliminary data.</text>
</comment>
<sequence length="481" mass="53192">MSPGSSTESYPAFARIGLRENPGKNLNQITCPDRDSNPGHLVSQPDALTVTPQLLEDILFIDSNFKIVSKSIILLESSKLQLSEVLNIVDKVSQTVIQNNNSLISEKVKSSQSVLCSSEASFETGVRLECVRSCEHPGQWTVAGSPEFECSGPQLGDLSSKFSGLSLKIETVTLNSVSILETLNSVLEHVKNLENEVAYLKSENAALKLQVSEIITSNSNCSKSGGYRERPSAKLYSTAVQPAQKKISADPARSAVVELPVASRAVDHVPAVSTVSSPAVTEIVDSLPDGFQVVTHKRRKREPRVGTRNATGIEMAPERAKTKSLFVSRFGPNVSISNIKDSLTQQSTLANQININFLKGSTLGPLLFLLFIDDICKPICSHYLLFADDLKIFRKINSLADCHLLQNDIHAIQRWSDYNAFADDLAILSHDVITVEKQIELLKEKKERENKRNRGENRSSDILRKKKTIRYLEIPKYMETK</sequence>
<evidence type="ECO:0000256" key="1">
    <source>
        <dbReference type="SAM" id="Coils"/>
    </source>
</evidence>
<feature type="coiled-coil region" evidence="1">
    <location>
        <begin position="432"/>
        <end position="459"/>
    </location>
</feature>
<keyword evidence="1" id="KW-0175">Coiled coil</keyword>
<keyword evidence="3" id="KW-1185">Reference proteome</keyword>
<feature type="coiled-coil region" evidence="1">
    <location>
        <begin position="183"/>
        <end position="210"/>
    </location>
</feature>
<organism evidence="2 3">
    <name type="scientific">Periplaneta americana</name>
    <name type="common">American cockroach</name>
    <name type="synonym">Blatta americana</name>
    <dbReference type="NCBI Taxonomy" id="6978"/>
    <lineage>
        <taxon>Eukaryota</taxon>
        <taxon>Metazoa</taxon>
        <taxon>Ecdysozoa</taxon>
        <taxon>Arthropoda</taxon>
        <taxon>Hexapoda</taxon>
        <taxon>Insecta</taxon>
        <taxon>Pterygota</taxon>
        <taxon>Neoptera</taxon>
        <taxon>Polyneoptera</taxon>
        <taxon>Dictyoptera</taxon>
        <taxon>Blattodea</taxon>
        <taxon>Blattoidea</taxon>
        <taxon>Blattidae</taxon>
        <taxon>Blattinae</taxon>
        <taxon>Periplaneta</taxon>
    </lineage>
</organism>
<accession>A0ABQ8S166</accession>
<reference evidence="2 3" key="1">
    <citation type="journal article" date="2022" name="Allergy">
        <title>Genome assembly and annotation of Periplaneta americana reveal a comprehensive cockroach allergen profile.</title>
        <authorList>
            <person name="Wang L."/>
            <person name="Xiong Q."/>
            <person name="Saelim N."/>
            <person name="Wang L."/>
            <person name="Nong W."/>
            <person name="Wan A.T."/>
            <person name="Shi M."/>
            <person name="Liu X."/>
            <person name="Cao Q."/>
            <person name="Hui J.H.L."/>
            <person name="Sookrung N."/>
            <person name="Leung T.F."/>
            <person name="Tungtrongchitr A."/>
            <person name="Tsui S.K.W."/>
        </authorList>
    </citation>
    <scope>NUCLEOTIDE SEQUENCE [LARGE SCALE GENOMIC DNA]</scope>
    <source>
        <strain evidence="2">PWHHKU_190912</strain>
    </source>
</reference>
<protein>
    <recommendedName>
        <fullName evidence="4">Reverse transcriptase domain-containing protein</fullName>
    </recommendedName>
</protein>
<evidence type="ECO:0000313" key="2">
    <source>
        <dbReference type="EMBL" id="KAJ4427736.1"/>
    </source>
</evidence>
<evidence type="ECO:0008006" key="4">
    <source>
        <dbReference type="Google" id="ProtNLM"/>
    </source>
</evidence>
<name>A0ABQ8S166_PERAM</name>